<evidence type="ECO:0000256" key="1">
    <source>
        <dbReference type="SAM" id="Phobius"/>
    </source>
</evidence>
<keyword evidence="3" id="KW-1185">Reference proteome</keyword>
<protein>
    <submittedName>
        <fullName evidence="2">Uncharacterized protein</fullName>
    </submittedName>
</protein>
<organism evidence="2 3">
    <name type="scientific">Aspergillus calidoustus</name>
    <dbReference type="NCBI Taxonomy" id="454130"/>
    <lineage>
        <taxon>Eukaryota</taxon>
        <taxon>Fungi</taxon>
        <taxon>Dikarya</taxon>
        <taxon>Ascomycota</taxon>
        <taxon>Pezizomycotina</taxon>
        <taxon>Eurotiomycetes</taxon>
        <taxon>Eurotiomycetidae</taxon>
        <taxon>Eurotiales</taxon>
        <taxon>Aspergillaceae</taxon>
        <taxon>Aspergillus</taxon>
        <taxon>Aspergillus subgen. Nidulantes</taxon>
    </lineage>
</organism>
<dbReference type="AlphaFoldDB" id="A0A0U5GPL3"/>
<keyword evidence="1" id="KW-1133">Transmembrane helix</keyword>
<keyword evidence="1" id="KW-0472">Membrane</keyword>
<keyword evidence="1" id="KW-0812">Transmembrane</keyword>
<evidence type="ECO:0000313" key="2">
    <source>
        <dbReference type="EMBL" id="CEN60680.1"/>
    </source>
</evidence>
<accession>A0A0U5GPL3</accession>
<dbReference type="Proteomes" id="UP000054771">
    <property type="component" value="Unassembled WGS sequence"/>
</dbReference>
<sequence>MTVYPSSGSFFCLVCGFEVDRYRCLGALLLQKGRWIDLDTASGSVEELQRGRASRPTDTEEFHNRTVSVCCGVSALYITSQYWGSSPLPLLIPAGSIFGCSGEGNDFDEIRRHPLIISVQYHVDCDSFGLFVLLAILALFVTQLVHLALLMNGIIQVRVIGLVFSFNSLKKVALLHSEIRSAPDSQLLASRSQSPRDTDRCSLWRHGKRRIGILFFGSSRRHDLLS</sequence>
<gene>
    <name evidence="2" type="ORF">ASPCAL03115</name>
</gene>
<dbReference type="OrthoDB" id="10620562at2759"/>
<name>A0A0U5GPL3_ASPCI</name>
<proteinExistence type="predicted"/>
<reference evidence="3" key="1">
    <citation type="journal article" date="2016" name="Genome Announc.">
        <title>Draft genome sequences of fungus Aspergillus calidoustus.</title>
        <authorList>
            <person name="Horn F."/>
            <person name="Linde J."/>
            <person name="Mattern D.J."/>
            <person name="Walther G."/>
            <person name="Guthke R."/>
            <person name="Scherlach K."/>
            <person name="Martin K."/>
            <person name="Brakhage A.A."/>
            <person name="Petzke L."/>
            <person name="Valiante V."/>
        </authorList>
    </citation>
    <scope>NUCLEOTIDE SEQUENCE [LARGE SCALE GENOMIC DNA]</scope>
    <source>
        <strain evidence="3">SF006504</strain>
    </source>
</reference>
<evidence type="ECO:0000313" key="3">
    <source>
        <dbReference type="Proteomes" id="UP000054771"/>
    </source>
</evidence>
<dbReference type="EMBL" id="CDMC01000002">
    <property type="protein sequence ID" value="CEN60680.1"/>
    <property type="molecule type" value="Genomic_DNA"/>
</dbReference>
<feature type="transmembrane region" description="Helical" evidence="1">
    <location>
        <begin position="128"/>
        <end position="150"/>
    </location>
</feature>